<name>A0A074ZWT9_OPIVI</name>
<evidence type="ECO:0000313" key="3">
    <source>
        <dbReference type="Proteomes" id="UP000054324"/>
    </source>
</evidence>
<proteinExistence type="predicted"/>
<dbReference type="EMBL" id="KL596662">
    <property type="protein sequence ID" value="KER30382.1"/>
    <property type="molecule type" value="Genomic_DNA"/>
</dbReference>
<dbReference type="OrthoDB" id="527990at2759"/>
<reference evidence="2 3" key="1">
    <citation type="submission" date="2013-11" db="EMBL/GenBank/DDBJ databases">
        <title>Opisthorchis viverrini - life in the bile duct.</title>
        <authorList>
            <person name="Young N.D."/>
            <person name="Nagarajan N."/>
            <person name="Lin S.J."/>
            <person name="Korhonen P.K."/>
            <person name="Jex A.R."/>
            <person name="Hall R.S."/>
            <person name="Safavi-Hemami H."/>
            <person name="Kaewkong W."/>
            <person name="Bertrand D."/>
            <person name="Gao S."/>
            <person name="Seet Q."/>
            <person name="Wongkham S."/>
            <person name="Teh B.T."/>
            <person name="Wongkham C."/>
            <person name="Intapan P.M."/>
            <person name="Maleewong W."/>
            <person name="Yang X."/>
            <person name="Hu M."/>
            <person name="Wang Z."/>
            <person name="Hofmann A."/>
            <person name="Sternberg P.W."/>
            <person name="Tan P."/>
            <person name="Wang J."/>
            <person name="Gasser R.B."/>
        </authorList>
    </citation>
    <scope>NUCLEOTIDE SEQUENCE [LARGE SCALE GENOMIC DNA]</scope>
</reference>
<dbReference type="AlphaFoldDB" id="A0A074ZWT9"/>
<dbReference type="Proteomes" id="UP000054324">
    <property type="component" value="Unassembled WGS sequence"/>
</dbReference>
<evidence type="ECO:0000256" key="1">
    <source>
        <dbReference type="SAM" id="MobiDB-lite"/>
    </source>
</evidence>
<protein>
    <submittedName>
        <fullName evidence="2">Uncharacterized protein</fullName>
    </submittedName>
</protein>
<keyword evidence="3" id="KW-1185">Reference proteome</keyword>
<feature type="region of interest" description="Disordered" evidence="1">
    <location>
        <begin position="89"/>
        <end position="112"/>
    </location>
</feature>
<organism evidence="2 3">
    <name type="scientific">Opisthorchis viverrini</name>
    <name type="common">Southeast Asian liver fluke</name>
    <dbReference type="NCBI Taxonomy" id="6198"/>
    <lineage>
        <taxon>Eukaryota</taxon>
        <taxon>Metazoa</taxon>
        <taxon>Spiralia</taxon>
        <taxon>Lophotrochozoa</taxon>
        <taxon>Platyhelminthes</taxon>
        <taxon>Trematoda</taxon>
        <taxon>Digenea</taxon>
        <taxon>Opisthorchiida</taxon>
        <taxon>Opisthorchiata</taxon>
        <taxon>Opisthorchiidae</taxon>
        <taxon>Opisthorchis</taxon>
    </lineage>
</organism>
<gene>
    <name evidence="2" type="ORF">T265_03215</name>
</gene>
<feature type="compositionally biased region" description="Basic and acidic residues" evidence="1">
    <location>
        <begin position="91"/>
        <end position="112"/>
    </location>
</feature>
<dbReference type="GeneID" id="20317402"/>
<dbReference type="CTD" id="20317402"/>
<evidence type="ECO:0000313" key="2">
    <source>
        <dbReference type="EMBL" id="KER30382.1"/>
    </source>
</evidence>
<dbReference type="RefSeq" id="XP_009165898.1">
    <property type="nucleotide sequence ID" value="XM_009167634.1"/>
</dbReference>
<sequence length="135" mass="15725">MQGCKEHYKRRKLSARASVHTLATWIHEQLTLISAHEDGERHKSDWNDINILEQTRAKKGREYMEAWYSIDGAANRLVVVDPVYQSLRTNDIQKGKPEPSKDSREKPPNENKHAQVIDELVFVFVKFMSVPRQIL</sequence>
<dbReference type="KEGG" id="ovi:T265_03215"/>
<accession>A0A074ZWT9</accession>